<dbReference type="InterPro" id="IPR043128">
    <property type="entry name" value="Rev_trsase/Diguanyl_cyclase"/>
</dbReference>
<dbReference type="EnsemblPlants" id="evm.model.02.186">
    <property type="protein sequence ID" value="cds.evm.model.02.186"/>
    <property type="gene ID" value="evm.TU.02.186"/>
</dbReference>
<dbReference type="InterPro" id="IPR043502">
    <property type="entry name" value="DNA/RNA_pol_sf"/>
</dbReference>
<dbReference type="Gene3D" id="3.30.420.10">
    <property type="entry name" value="Ribonuclease H-like superfamily/Ribonuclease H"/>
    <property type="match status" value="1"/>
</dbReference>
<dbReference type="PANTHER" id="PTHR48475:SF2">
    <property type="entry name" value="RIBONUCLEASE H"/>
    <property type="match status" value="1"/>
</dbReference>
<protein>
    <recommendedName>
        <fullName evidence="5">Reverse transcriptase domain-containing protein</fullName>
    </recommendedName>
</protein>
<evidence type="ECO:0000259" key="2">
    <source>
        <dbReference type="PROSITE" id="PS50879"/>
    </source>
</evidence>
<dbReference type="Pfam" id="PF15054">
    <property type="entry name" value="DUF4535"/>
    <property type="match status" value="1"/>
</dbReference>
<dbReference type="Proteomes" id="UP000596661">
    <property type="component" value="Chromosome 2"/>
</dbReference>
<dbReference type="OMA" id="YVILNDT"/>
<dbReference type="EMBL" id="UZAU01000091">
    <property type="status" value="NOT_ANNOTATED_CDS"/>
    <property type="molecule type" value="Genomic_DNA"/>
</dbReference>
<name>A0A803NVD1_CANSA</name>
<feature type="domain" description="RNase H type-1" evidence="2">
    <location>
        <begin position="159"/>
        <end position="288"/>
    </location>
</feature>
<dbReference type="InterPro" id="IPR002156">
    <property type="entry name" value="RNaseH_domain"/>
</dbReference>
<dbReference type="AlphaFoldDB" id="A0A803NVD1"/>
<evidence type="ECO:0000313" key="4">
    <source>
        <dbReference type="Proteomes" id="UP000596661"/>
    </source>
</evidence>
<dbReference type="Pfam" id="PF00078">
    <property type="entry name" value="RVT_1"/>
    <property type="match status" value="1"/>
</dbReference>
<sequence length="381" mass="43053">MGLYCYKVMPFGLKNAGATYQRLVNGMFENQIGQNMEVYIDDMLVKSVKSKDHTEDLAECFAILRKYDMKLNPKKYSFGVSSGKFLGFIVNAREIEANLEKIKALIEMLSPTKPKEVQALTGRIAALNRFISKSIVKCLPFFNVLRGVNSGEDSGTGSEAETWKLFVDGASNDNGSEVGVIVMSPENFKFHYALKFQFETSNNEAEYETLLAGLRIVKALKVKSITCFSNSQLVMNQVLGEYQAKGLKMAKYLKKVQKNLKKFDYFKIEQILREQNFNADALAKLASQFDLDKLNLVSVEVLDEPSICEEEDVDMIDATPTWMTPIIKSSFSFIMGTCCGVYIAQNYNVPNIKKVANTALFMAKHVEEKYRKPKKKDEDQD</sequence>
<dbReference type="Gramene" id="evm.model.02.186">
    <property type="protein sequence ID" value="cds.evm.model.02.186"/>
    <property type="gene ID" value="evm.TU.02.186"/>
</dbReference>
<dbReference type="InterPro" id="IPR027854">
    <property type="entry name" value="STMP1"/>
</dbReference>
<dbReference type="PANTHER" id="PTHR48475">
    <property type="entry name" value="RIBONUCLEASE H"/>
    <property type="match status" value="1"/>
</dbReference>
<reference evidence="3" key="1">
    <citation type="submission" date="2018-11" db="EMBL/GenBank/DDBJ databases">
        <authorList>
            <person name="Grassa J C."/>
        </authorList>
    </citation>
    <scope>NUCLEOTIDE SEQUENCE [LARGE SCALE GENOMIC DNA]</scope>
</reference>
<dbReference type="GO" id="GO:0003676">
    <property type="term" value="F:nucleic acid binding"/>
    <property type="evidence" value="ECO:0007669"/>
    <property type="project" value="InterPro"/>
</dbReference>
<dbReference type="InterPro" id="IPR000477">
    <property type="entry name" value="RT_dom"/>
</dbReference>
<evidence type="ECO:0008006" key="5">
    <source>
        <dbReference type="Google" id="ProtNLM"/>
    </source>
</evidence>
<dbReference type="CDD" id="cd09279">
    <property type="entry name" value="RNase_HI_like"/>
    <property type="match status" value="1"/>
</dbReference>
<proteinExistence type="predicted"/>
<dbReference type="PROSITE" id="PS50879">
    <property type="entry name" value="RNASE_H_1"/>
    <property type="match status" value="1"/>
</dbReference>
<evidence type="ECO:0000313" key="3">
    <source>
        <dbReference type="EnsemblPlants" id="cds.evm.model.02.186"/>
    </source>
</evidence>
<organism evidence="3 4">
    <name type="scientific">Cannabis sativa</name>
    <name type="common">Hemp</name>
    <name type="synonym">Marijuana</name>
    <dbReference type="NCBI Taxonomy" id="3483"/>
    <lineage>
        <taxon>Eukaryota</taxon>
        <taxon>Viridiplantae</taxon>
        <taxon>Streptophyta</taxon>
        <taxon>Embryophyta</taxon>
        <taxon>Tracheophyta</taxon>
        <taxon>Spermatophyta</taxon>
        <taxon>Magnoliopsida</taxon>
        <taxon>eudicotyledons</taxon>
        <taxon>Gunneridae</taxon>
        <taxon>Pentapetalae</taxon>
        <taxon>rosids</taxon>
        <taxon>fabids</taxon>
        <taxon>Rosales</taxon>
        <taxon>Cannabaceae</taxon>
        <taxon>Cannabis</taxon>
    </lineage>
</organism>
<dbReference type="Gene3D" id="3.30.70.270">
    <property type="match status" value="1"/>
</dbReference>
<dbReference type="GO" id="GO:0004523">
    <property type="term" value="F:RNA-DNA hybrid ribonuclease activity"/>
    <property type="evidence" value="ECO:0007669"/>
    <property type="project" value="InterPro"/>
</dbReference>
<dbReference type="PROSITE" id="PS50878">
    <property type="entry name" value="RT_POL"/>
    <property type="match status" value="1"/>
</dbReference>
<keyword evidence="4" id="KW-1185">Reference proteome</keyword>
<dbReference type="InterPro" id="IPR036397">
    <property type="entry name" value="RNaseH_sf"/>
</dbReference>
<dbReference type="Pfam" id="PF13456">
    <property type="entry name" value="RVT_3"/>
    <property type="match status" value="1"/>
</dbReference>
<dbReference type="SUPFAM" id="SSF56672">
    <property type="entry name" value="DNA/RNA polymerases"/>
    <property type="match status" value="1"/>
</dbReference>
<feature type="domain" description="Reverse transcriptase" evidence="1">
    <location>
        <begin position="1"/>
        <end position="90"/>
    </location>
</feature>
<reference evidence="3" key="2">
    <citation type="submission" date="2021-03" db="UniProtKB">
        <authorList>
            <consortium name="EnsemblPlants"/>
        </authorList>
    </citation>
    <scope>IDENTIFICATION</scope>
</reference>
<accession>A0A803NVD1</accession>
<evidence type="ECO:0000259" key="1">
    <source>
        <dbReference type="PROSITE" id="PS50878"/>
    </source>
</evidence>
<dbReference type="CDD" id="cd01647">
    <property type="entry name" value="RT_LTR"/>
    <property type="match status" value="1"/>
</dbReference>